<keyword evidence="6 10" id="KW-0560">Oxidoreductase</keyword>
<dbReference type="InterPro" id="IPR013785">
    <property type="entry name" value="Aldolase_TIM"/>
</dbReference>
<evidence type="ECO:0000256" key="1">
    <source>
        <dbReference type="ARBA" id="ARBA00001966"/>
    </source>
</evidence>
<dbReference type="Gene3D" id="3.20.20.70">
    <property type="entry name" value="Aldolase class I"/>
    <property type="match status" value="1"/>
</dbReference>
<protein>
    <submittedName>
        <fullName evidence="10">Glycyl-radical enzyme activating protein family</fullName>
        <ecNumber evidence="10">1.97.1.4</ecNumber>
    </submittedName>
</protein>
<dbReference type="EMBL" id="CP000724">
    <property type="protein sequence ID" value="ABR46734.1"/>
    <property type="molecule type" value="Genomic_DNA"/>
</dbReference>
<dbReference type="PIRSF" id="PIRSF000371">
    <property type="entry name" value="PFL_act_enz"/>
    <property type="match status" value="1"/>
</dbReference>
<evidence type="ECO:0000256" key="6">
    <source>
        <dbReference type="ARBA" id="ARBA00023002"/>
    </source>
</evidence>
<evidence type="ECO:0000256" key="8">
    <source>
        <dbReference type="ARBA" id="ARBA00023014"/>
    </source>
</evidence>
<evidence type="ECO:0000256" key="7">
    <source>
        <dbReference type="ARBA" id="ARBA00023004"/>
    </source>
</evidence>
<dbReference type="SFLD" id="SFLDG01066">
    <property type="entry name" value="organic_radical-activating_enz"/>
    <property type="match status" value="1"/>
</dbReference>
<dbReference type="RefSeq" id="WP_011971642.1">
    <property type="nucleotide sequence ID" value="NC_009633.1"/>
</dbReference>
<dbReference type="PROSITE" id="PS51918">
    <property type="entry name" value="RADICAL_SAM"/>
    <property type="match status" value="1"/>
</dbReference>
<name>A6TKL6_ALKMQ</name>
<dbReference type="PROSITE" id="PS01087">
    <property type="entry name" value="RADICAL_ACTIVATING"/>
    <property type="match status" value="1"/>
</dbReference>
<dbReference type="InterPro" id="IPR007197">
    <property type="entry name" value="rSAM"/>
</dbReference>
<dbReference type="PANTHER" id="PTHR30352">
    <property type="entry name" value="PYRUVATE FORMATE-LYASE-ACTIVATING ENZYME"/>
    <property type="match status" value="1"/>
</dbReference>
<keyword evidence="3" id="KW-0004">4Fe-4S</keyword>
<evidence type="ECO:0000256" key="4">
    <source>
        <dbReference type="ARBA" id="ARBA00022691"/>
    </source>
</evidence>
<evidence type="ECO:0000313" key="10">
    <source>
        <dbReference type="EMBL" id="ABR46734.1"/>
    </source>
</evidence>
<dbReference type="InterPro" id="IPR001989">
    <property type="entry name" value="Radical_activat_CS"/>
</dbReference>
<comment type="cofactor">
    <cofactor evidence="1">
        <name>[4Fe-4S] cluster</name>
        <dbReference type="ChEBI" id="CHEBI:49883"/>
    </cofactor>
</comment>
<evidence type="ECO:0000313" key="11">
    <source>
        <dbReference type="Proteomes" id="UP000001572"/>
    </source>
</evidence>
<dbReference type="GO" id="GO:0043365">
    <property type="term" value="F:[formate-C-acetyltransferase]-activating enzyme activity"/>
    <property type="evidence" value="ECO:0007669"/>
    <property type="project" value="UniProtKB-EC"/>
</dbReference>
<dbReference type="STRING" id="293826.Amet_0507"/>
<evidence type="ECO:0000256" key="5">
    <source>
        <dbReference type="ARBA" id="ARBA00022723"/>
    </source>
</evidence>
<keyword evidence="7" id="KW-0408">Iron</keyword>
<sequence>MAESLLEIEGVIYNIQRYSIHDGTGIRTTVFFKGCPLRCLWCANPESQKIEIEEMGERKIGRIATVQEVLDVVSRDKMFYNRSGGGMTLSGGEPLMQPEFASALVKEAKRQDIHTAIETSGYQQWDLLWSVIENIDTVLFDIKTMDAQQHLEVMGTSNQLILENAKRIAKMNKEIILRIPIVPGYNDSWSNMVETVNFAKEIGIKEMHLLPYHQLGESKYKQLDRNYKLKGVRPPSKEKLQDMALKIHRNWKVNVSVI</sequence>
<dbReference type="KEGG" id="amt:Amet_0507"/>
<dbReference type="NCBIfam" id="TIGR02494">
    <property type="entry name" value="PFLE_PFLC"/>
    <property type="match status" value="1"/>
</dbReference>
<proteinExistence type="inferred from homology"/>
<evidence type="ECO:0000256" key="2">
    <source>
        <dbReference type="ARBA" id="ARBA00009777"/>
    </source>
</evidence>
<evidence type="ECO:0000256" key="3">
    <source>
        <dbReference type="ARBA" id="ARBA00022485"/>
    </source>
</evidence>
<dbReference type="AlphaFoldDB" id="A6TKL6"/>
<accession>A6TKL6</accession>
<dbReference type="SFLD" id="SFLDS00029">
    <property type="entry name" value="Radical_SAM"/>
    <property type="match status" value="1"/>
</dbReference>
<keyword evidence="5" id="KW-0479">Metal-binding</keyword>
<dbReference type="InterPro" id="IPR012839">
    <property type="entry name" value="Organic_radical_activase"/>
</dbReference>
<keyword evidence="11" id="KW-1185">Reference proteome</keyword>
<dbReference type="GO" id="GO:0046872">
    <property type="term" value="F:metal ion binding"/>
    <property type="evidence" value="ECO:0007669"/>
    <property type="project" value="UniProtKB-KW"/>
</dbReference>
<evidence type="ECO:0000259" key="9">
    <source>
        <dbReference type="PROSITE" id="PS51918"/>
    </source>
</evidence>
<organism evidence="10 11">
    <name type="scientific">Alkaliphilus metalliredigens (strain QYMF)</name>
    <dbReference type="NCBI Taxonomy" id="293826"/>
    <lineage>
        <taxon>Bacteria</taxon>
        <taxon>Bacillati</taxon>
        <taxon>Bacillota</taxon>
        <taxon>Clostridia</taxon>
        <taxon>Peptostreptococcales</taxon>
        <taxon>Natronincolaceae</taxon>
        <taxon>Alkaliphilus</taxon>
    </lineage>
</organism>
<comment type="similarity">
    <text evidence="2">Belongs to the organic radical-activating enzymes family.</text>
</comment>
<keyword evidence="8" id="KW-0411">Iron-sulfur</keyword>
<dbReference type="InterPro" id="IPR058240">
    <property type="entry name" value="rSAM_sf"/>
</dbReference>
<dbReference type="GO" id="GO:0051539">
    <property type="term" value="F:4 iron, 4 sulfur cluster binding"/>
    <property type="evidence" value="ECO:0007669"/>
    <property type="project" value="UniProtKB-KW"/>
</dbReference>
<feature type="domain" description="Radical SAM core" evidence="9">
    <location>
        <begin position="18"/>
        <end position="250"/>
    </location>
</feature>
<dbReference type="OrthoDB" id="9782387at2"/>
<dbReference type="eggNOG" id="COG1180">
    <property type="taxonomic scope" value="Bacteria"/>
</dbReference>
<dbReference type="SUPFAM" id="SSF102114">
    <property type="entry name" value="Radical SAM enzymes"/>
    <property type="match status" value="1"/>
</dbReference>
<dbReference type="Proteomes" id="UP000001572">
    <property type="component" value="Chromosome"/>
</dbReference>
<dbReference type="InterPro" id="IPR034457">
    <property type="entry name" value="Organic_radical-activating"/>
</dbReference>
<reference evidence="11" key="1">
    <citation type="journal article" date="2016" name="Genome Announc.">
        <title>Complete genome sequence of Alkaliphilus metalliredigens strain QYMF, an alkaliphilic and metal-reducing bacterium isolated from borax-contaminated leachate ponds.</title>
        <authorList>
            <person name="Hwang C."/>
            <person name="Copeland A."/>
            <person name="Lucas S."/>
            <person name="Lapidus A."/>
            <person name="Barry K."/>
            <person name="Detter J.C."/>
            <person name="Glavina Del Rio T."/>
            <person name="Hammon N."/>
            <person name="Israni S."/>
            <person name="Dalin E."/>
            <person name="Tice H."/>
            <person name="Pitluck S."/>
            <person name="Chertkov O."/>
            <person name="Brettin T."/>
            <person name="Bruce D."/>
            <person name="Han C."/>
            <person name="Schmutz J."/>
            <person name="Larimer F."/>
            <person name="Land M.L."/>
            <person name="Hauser L."/>
            <person name="Kyrpides N."/>
            <person name="Mikhailova N."/>
            <person name="Ye Q."/>
            <person name="Zhou J."/>
            <person name="Richardson P."/>
            <person name="Fields M.W."/>
        </authorList>
    </citation>
    <scope>NUCLEOTIDE SEQUENCE [LARGE SCALE GENOMIC DNA]</scope>
    <source>
        <strain evidence="11">QYMF</strain>
    </source>
</reference>
<gene>
    <name evidence="10" type="ordered locus">Amet_0507</name>
</gene>
<dbReference type="CDD" id="cd01335">
    <property type="entry name" value="Radical_SAM"/>
    <property type="match status" value="1"/>
</dbReference>
<dbReference type="PANTHER" id="PTHR30352:SF4">
    <property type="entry name" value="PYRUVATE FORMATE-LYASE 2-ACTIVATING ENZYME"/>
    <property type="match status" value="1"/>
</dbReference>
<keyword evidence="4" id="KW-0949">S-adenosyl-L-methionine</keyword>
<dbReference type="HOGENOM" id="CLU_058969_0_0_9"/>
<dbReference type="Pfam" id="PF04055">
    <property type="entry name" value="Radical_SAM"/>
    <property type="match status" value="1"/>
</dbReference>
<dbReference type="EC" id="1.97.1.4" evidence="10"/>